<dbReference type="Gene3D" id="3.30.200.20">
    <property type="entry name" value="Phosphorylase Kinase, domain 1"/>
    <property type="match status" value="1"/>
</dbReference>
<dbReference type="Pfam" id="PF01636">
    <property type="entry name" value="APH"/>
    <property type="match status" value="1"/>
</dbReference>
<dbReference type="EMBL" id="JBEYBF010000059">
    <property type="protein sequence ID" value="MEU1957244.1"/>
    <property type="molecule type" value="Genomic_DNA"/>
</dbReference>
<evidence type="ECO:0000313" key="3">
    <source>
        <dbReference type="Proteomes" id="UP001550628"/>
    </source>
</evidence>
<gene>
    <name evidence="2" type="ORF">ABZ510_36015</name>
</gene>
<dbReference type="InterPro" id="IPR011009">
    <property type="entry name" value="Kinase-like_dom_sf"/>
</dbReference>
<dbReference type="RefSeq" id="WP_356960154.1">
    <property type="nucleotide sequence ID" value="NZ_JBEYBD010000047.1"/>
</dbReference>
<feature type="domain" description="Aminoglycoside phosphotransferase" evidence="1">
    <location>
        <begin position="57"/>
        <end position="262"/>
    </location>
</feature>
<organism evidence="2 3">
    <name type="scientific">Nocardia rhamnosiphila</name>
    <dbReference type="NCBI Taxonomy" id="426716"/>
    <lineage>
        <taxon>Bacteria</taxon>
        <taxon>Bacillati</taxon>
        <taxon>Actinomycetota</taxon>
        <taxon>Actinomycetes</taxon>
        <taxon>Mycobacteriales</taxon>
        <taxon>Nocardiaceae</taxon>
        <taxon>Nocardia</taxon>
    </lineage>
</organism>
<keyword evidence="3" id="KW-1185">Reference proteome</keyword>
<sequence>MSLNPETFAASVADYLAASFEVAEVLVDNVVKASVGWSHQSWLFDAHWRGGEAPVTRGLCLRLDPGTSLLRAETDLAQQFDVLKCLAGTSLPTPTPLVLEKDDSFLGGQFLIMDKLPGVCPSPWSPDGAAFYHDAAGRGKLPLSFTDTLVALHTLDWEAAGLAFLKAPNAEDAFALTEVRKWQELINQTDFAGHPVLTDLLCWLTENAPSPTRLSLVHGAYRTGNLLIDDDQISGVLDWELQVIGDPLYDVAYVLSALNRAGTLLSDVVEQDQFLARYQAGTQIDVDLQICTYYQALYTLRTAAFWISAHDLYRSRRSDDLRLARTEWSIPVVLDQAAELLNY</sequence>
<evidence type="ECO:0000259" key="1">
    <source>
        <dbReference type="Pfam" id="PF01636"/>
    </source>
</evidence>
<dbReference type="CDD" id="cd05154">
    <property type="entry name" value="ACAD10_11_N-like"/>
    <property type="match status" value="1"/>
</dbReference>
<reference evidence="2 3" key="1">
    <citation type="submission" date="2024-06" db="EMBL/GenBank/DDBJ databases">
        <title>The Natural Products Discovery Center: Release of the First 8490 Sequenced Strains for Exploring Actinobacteria Biosynthetic Diversity.</title>
        <authorList>
            <person name="Kalkreuter E."/>
            <person name="Kautsar S.A."/>
            <person name="Yang D."/>
            <person name="Bader C.D."/>
            <person name="Teijaro C.N."/>
            <person name="Fluegel L."/>
            <person name="Davis C.M."/>
            <person name="Simpson J.R."/>
            <person name="Lauterbach L."/>
            <person name="Steele A.D."/>
            <person name="Gui C."/>
            <person name="Meng S."/>
            <person name="Li G."/>
            <person name="Viehrig K."/>
            <person name="Ye F."/>
            <person name="Su P."/>
            <person name="Kiefer A.F."/>
            <person name="Nichols A."/>
            <person name="Cepeda A.J."/>
            <person name="Yan W."/>
            <person name="Fan B."/>
            <person name="Jiang Y."/>
            <person name="Adhikari A."/>
            <person name="Zheng C.-J."/>
            <person name="Schuster L."/>
            <person name="Cowan T.M."/>
            <person name="Smanski M.J."/>
            <person name="Chevrette M.G."/>
            <person name="De Carvalho L.P.S."/>
            <person name="Shen B."/>
        </authorList>
    </citation>
    <scope>NUCLEOTIDE SEQUENCE [LARGE SCALE GENOMIC DNA]</scope>
    <source>
        <strain evidence="2 3">NPDC019708</strain>
    </source>
</reference>
<dbReference type="PANTHER" id="PTHR21310:SF40">
    <property type="entry name" value="AMINOGLYCOSIDE PHOSPHOTRANSFERASE DOMAIN-CONTAINING PROTEIN-RELATED"/>
    <property type="match status" value="1"/>
</dbReference>
<dbReference type="InterPro" id="IPR041726">
    <property type="entry name" value="ACAD10_11_N"/>
</dbReference>
<name>A0ABV2X262_9NOCA</name>
<accession>A0ABV2X262</accession>
<dbReference type="InterPro" id="IPR002575">
    <property type="entry name" value="Aminoglycoside_PTrfase"/>
</dbReference>
<dbReference type="PANTHER" id="PTHR21310">
    <property type="entry name" value="AMINOGLYCOSIDE PHOSPHOTRANSFERASE-RELATED-RELATED"/>
    <property type="match status" value="1"/>
</dbReference>
<protein>
    <submittedName>
        <fullName evidence="2">Phosphotransferase family protein</fullName>
    </submittedName>
</protein>
<evidence type="ECO:0000313" key="2">
    <source>
        <dbReference type="EMBL" id="MEU1957244.1"/>
    </source>
</evidence>
<dbReference type="Proteomes" id="UP001550628">
    <property type="component" value="Unassembled WGS sequence"/>
</dbReference>
<proteinExistence type="predicted"/>
<comment type="caution">
    <text evidence="2">The sequence shown here is derived from an EMBL/GenBank/DDBJ whole genome shotgun (WGS) entry which is preliminary data.</text>
</comment>
<dbReference type="SUPFAM" id="SSF56112">
    <property type="entry name" value="Protein kinase-like (PK-like)"/>
    <property type="match status" value="1"/>
</dbReference>
<dbReference type="InterPro" id="IPR051678">
    <property type="entry name" value="AGP_Transferase"/>
</dbReference>
<dbReference type="Gene3D" id="3.90.1200.10">
    <property type="match status" value="1"/>
</dbReference>